<feature type="region of interest" description="Disordered" evidence="1">
    <location>
        <begin position="24"/>
        <end position="62"/>
    </location>
</feature>
<protein>
    <submittedName>
        <fullName evidence="2">Uncharacterized protein</fullName>
    </submittedName>
</protein>
<dbReference type="InParanoid" id="A0A1B7MZP4"/>
<gene>
    <name evidence="2" type="ORF">K503DRAFT_186476</name>
</gene>
<accession>A0A1B7MZP4</accession>
<sequence>MSAFRPRSPSIPCRGDMVSFTHAHPVHRYLPQTPPARRRPVKRSAAEHVPESPISYHPSTVPSMPQHVLKPCAPLVIRKVSIKPEKPASSHTTPSPHMLEMLREIDEFNKIHDSTFSEGASQEFVETLKPLYRHRSLPDIPSPPPRSHVFRISFKSVFRRLRSSVKSMLPTNACESSKKLFRWRVKI</sequence>
<keyword evidence="3" id="KW-1185">Reference proteome</keyword>
<dbReference type="EMBL" id="KV448314">
    <property type="protein sequence ID" value="OAX38079.1"/>
    <property type="molecule type" value="Genomic_DNA"/>
</dbReference>
<evidence type="ECO:0000313" key="2">
    <source>
        <dbReference type="EMBL" id="OAX38079.1"/>
    </source>
</evidence>
<dbReference type="Proteomes" id="UP000092154">
    <property type="component" value="Unassembled WGS sequence"/>
</dbReference>
<proteinExistence type="predicted"/>
<organism evidence="2 3">
    <name type="scientific">Rhizopogon vinicolor AM-OR11-026</name>
    <dbReference type="NCBI Taxonomy" id="1314800"/>
    <lineage>
        <taxon>Eukaryota</taxon>
        <taxon>Fungi</taxon>
        <taxon>Dikarya</taxon>
        <taxon>Basidiomycota</taxon>
        <taxon>Agaricomycotina</taxon>
        <taxon>Agaricomycetes</taxon>
        <taxon>Agaricomycetidae</taxon>
        <taxon>Boletales</taxon>
        <taxon>Suillineae</taxon>
        <taxon>Rhizopogonaceae</taxon>
        <taxon>Rhizopogon</taxon>
    </lineage>
</organism>
<evidence type="ECO:0000313" key="3">
    <source>
        <dbReference type="Proteomes" id="UP000092154"/>
    </source>
</evidence>
<reference evidence="2 3" key="1">
    <citation type="submission" date="2016-06" db="EMBL/GenBank/DDBJ databases">
        <title>Comparative genomics of the ectomycorrhizal sister species Rhizopogon vinicolor and Rhizopogon vesiculosus (Basidiomycota: Boletales) reveals a divergence of the mating type B locus.</title>
        <authorList>
            <consortium name="DOE Joint Genome Institute"/>
            <person name="Mujic A.B."/>
            <person name="Kuo A."/>
            <person name="Tritt A."/>
            <person name="Lipzen A."/>
            <person name="Chen C."/>
            <person name="Johnson J."/>
            <person name="Sharma A."/>
            <person name="Barry K."/>
            <person name="Grigoriev I.V."/>
            <person name="Spatafora J.W."/>
        </authorList>
    </citation>
    <scope>NUCLEOTIDE SEQUENCE [LARGE SCALE GENOMIC DNA]</scope>
    <source>
        <strain evidence="2 3">AM-OR11-026</strain>
    </source>
</reference>
<name>A0A1B7MZP4_9AGAM</name>
<dbReference type="AlphaFoldDB" id="A0A1B7MZP4"/>
<evidence type="ECO:0000256" key="1">
    <source>
        <dbReference type="SAM" id="MobiDB-lite"/>
    </source>
</evidence>